<organism evidence="3 4">
    <name type="scientific">Stenomitos frigidus AS-A4</name>
    <dbReference type="NCBI Taxonomy" id="2933935"/>
    <lineage>
        <taxon>Bacteria</taxon>
        <taxon>Bacillati</taxon>
        <taxon>Cyanobacteriota</taxon>
        <taxon>Cyanophyceae</taxon>
        <taxon>Leptolyngbyales</taxon>
        <taxon>Leptolyngbyaceae</taxon>
        <taxon>Stenomitos</taxon>
    </lineage>
</organism>
<feature type="modified residue" description="4-aspartylphosphate" evidence="1">
    <location>
        <position position="68"/>
    </location>
</feature>
<keyword evidence="1" id="KW-0597">Phosphoprotein</keyword>
<dbReference type="InterPro" id="IPR001789">
    <property type="entry name" value="Sig_transdc_resp-reg_receiver"/>
</dbReference>
<dbReference type="InterPro" id="IPR011006">
    <property type="entry name" value="CheY-like_superfamily"/>
</dbReference>
<comment type="caution">
    <text evidence="3">The sequence shown here is derived from an EMBL/GenBank/DDBJ whole genome shotgun (WGS) entry which is preliminary data.</text>
</comment>
<dbReference type="Pfam" id="PF00072">
    <property type="entry name" value="Response_reg"/>
    <property type="match status" value="1"/>
</dbReference>
<protein>
    <submittedName>
        <fullName evidence="3">Response regulator</fullName>
    </submittedName>
</protein>
<feature type="domain" description="Response regulatory" evidence="2">
    <location>
        <begin position="8"/>
        <end position="135"/>
    </location>
</feature>
<evidence type="ECO:0000313" key="3">
    <source>
        <dbReference type="EMBL" id="MEP1059512.1"/>
    </source>
</evidence>
<reference evidence="3 4" key="1">
    <citation type="submission" date="2022-04" db="EMBL/GenBank/DDBJ databases">
        <title>Positive selection, recombination, and allopatry shape intraspecific diversity of widespread and dominant cyanobacteria.</title>
        <authorList>
            <person name="Wei J."/>
            <person name="Shu W."/>
            <person name="Hu C."/>
        </authorList>
    </citation>
    <scope>NUCLEOTIDE SEQUENCE [LARGE SCALE GENOMIC DNA]</scope>
    <source>
        <strain evidence="3 4">AS-A4</strain>
    </source>
</reference>
<dbReference type="Proteomes" id="UP001476950">
    <property type="component" value="Unassembled WGS sequence"/>
</dbReference>
<evidence type="ECO:0000259" key="2">
    <source>
        <dbReference type="PROSITE" id="PS50110"/>
    </source>
</evidence>
<dbReference type="InterPro" id="IPR052893">
    <property type="entry name" value="TCS_response_regulator"/>
</dbReference>
<name>A0ABV0KJT5_9CYAN</name>
<dbReference type="PANTHER" id="PTHR44520">
    <property type="entry name" value="RESPONSE REGULATOR RCP1-RELATED"/>
    <property type="match status" value="1"/>
</dbReference>
<gene>
    <name evidence="3" type="ORF">NDI38_13785</name>
</gene>
<dbReference type="EMBL" id="JAMPLM010000011">
    <property type="protein sequence ID" value="MEP1059512.1"/>
    <property type="molecule type" value="Genomic_DNA"/>
</dbReference>
<accession>A0ABV0KJT5</accession>
<dbReference type="Gene3D" id="3.40.50.2300">
    <property type="match status" value="1"/>
</dbReference>
<dbReference type="CDD" id="cd17557">
    <property type="entry name" value="REC_Rcp-like"/>
    <property type="match status" value="1"/>
</dbReference>
<evidence type="ECO:0000313" key="4">
    <source>
        <dbReference type="Proteomes" id="UP001476950"/>
    </source>
</evidence>
<dbReference type="PROSITE" id="PS50110">
    <property type="entry name" value="RESPONSE_REGULATORY"/>
    <property type="match status" value="1"/>
</dbReference>
<evidence type="ECO:0000256" key="1">
    <source>
        <dbReference type="PROSITE-ProRule" id="PRU00169"/>
    </source>
</evidence>
<sequence>MTPSKRFVLVAADDNPDDRLLLQAAWEETAVVDLFLVEDGEALIQFLRHQGKYVDAEMTPQPHLILLDLRMPRKNGYEVLQEIKTDPILRRIPVVVFTTSTARSDIERSYDLGANACTTKPESFEDLLQMTQTLYHYWFMTMRLPS</sequence>
<dbReference type="PANTHER" id="PTHR44520:SF2">
    <property type="entry name" value="RESPONSE REGULATOR RCP1"/>
    <property type="match status" value="1"/>
</dbReference>
<dbReference type="RefSeq" id="WP_190446480.1">
    <property type="nucleotide sequence ID" value="NZ_JAMPLM010000011.1"/>
</dbReference>
<dbReference type="SUPFAM" id="SSF52172">
    <property type="entry name" value="CheY-like"/>
    <property type="match status" value="1"/>
</dbReference>
<keyword evidence="4" id="KW-1185">Reference proteome</keyword>
<dbReference type="SMART" id="SM00448">
    <property type="entry name" value="REC"/>
    <property type="match status" value="1"/>
</dbReference>
<proteinExistence type="predicted"/>